<sequence>MESVAVKCIRLPGEHSQQEINNLIKRLQGEVYLWMSLAPHKHVLPLYGTVNEFGKLPALVFPWAENGTLTNYVGYDRRRPSYDRRLKIILQVTSGLHHLHSSNICHGDLTGSNILIDRNEDVLISDFQLSSIVSEFNHTDYFKSCTPGTIRWADPQLVIDFMNINSGPLPRKDMTNDIYSMGCILLLVITGLIPFHGKIDMAVHFAKYNRQNPVIPPTVSPNLANLMAGCWDNDRRQRPRLDEIRRIIQRELDSLQM</sequence>
<dbReference type="OrthoDB" id="346907at2759"/>
<dbReference type="SUPFAM" id="SSF56112">
    <property type="entry name" value="Protein kinase-like (PK-like)"/>
    <property type="match status" value="1"/>
</dbReference>
<dbReference type="GO" id="GO:0005524">
    <property type="term" value="F:ATP binding"/>
    <property type="evidence" value="ECO:0007669"/>
    <property type="project" value="InterPro"/>
</dbReference>
<dbReference type="AlphaFoldDB" id="A0A0C9YAT7"/>
<feature type="transmembrane region" description="Helical" evidence="1">
    <location>
        <begin position="178"/>
        <end position="197"/>
    </location>
</feature>
<dbReference type="PROSITE" id="PS50011">
    <property type="entry name" value="PROTEIN_KINASE_DOM"/>
    <property type="match status" value="1"/>
</dbReference>
<feature type="domain" description="Protein kinase" evidence="2">
    <location>
        <begin position="1"/>
        <end position="252"/>
    </location>
</feature>
<keyword evidence="1" id="KW-1133">Transmembrane helix</keyword>
<name>A0A0C9YAT7_9AGAM</name>
<dbReference type="InterPro" id="IPR011009">
    <property type="entry name" value="Kinase-like_dom_sf"/>
</dbReference>
<keyword evidence="4" id="KW-1185">Reference proteome</keyword>
<dbReference type="InterPro" id="IPR000719">
    <property type="entry name" value="Prot_kinase_dom"/>
</dbReference>
<dbReference type="STRING" id="765257.A0A0C9YAT7"/>
<evidence type="ECO:0000313" key="4">
    <source>
        <dbReference type="Proteomes" id="UP000054018"/>
    </source>
</evidence>
<dbReference type="InterPro" id="IPR008266">
    <property type="entry name" value="Tyr_kinase_AS"/>
</dbReference>
<reference evidence="4" key="2">
    <citation type="submission" date="2015-01" db="EMBL/GenBank/DDBJ databases">
        <title>Evolutionary Origins and Diversification of the Mycorrhizal Mutualists.</title>
        <authorList>
            <consortium name="DOE Joint Genome Institute"/>
            <consortium name="Mycorrhizal Genomics Consortium"/>
            <person name="Kohler A."/>
            <person name="Kuo A."/>
            <person name="Nagy L.G."/>
            <person name="Floudas D."/>
            <person name="Copeland A."/>
            <person name="Barry K.W."/>
            <person name="Cichocki N."/>
            <person name="Veneault-Fourrey C."/>
            <person name="LaButti K."/>
            <person name="Lindquist E.A."/>
            <person name="Lipzen A."/>
            <person name="Lundell T."/>
            <person name="Morin E."/>
            <person name="Murat C."/>
            <person name="Riley R."/>
            <person name="Ohm R."/>
            <person name="Sun H."/>
            <person name="Tunlid A."/>
            <person name="Henrissat B."/>
            <person name="Grigoriev I.V."/>
            <person name="Hibbett D.S."/>
            <person name="Martin F."/>
        </authorList>
    </citation>
    <scope>NUCLEOTIDE SEQUENCE [LARGE SCALE GENOMIC DNA]</scope>
    <source>
        <strain evidence="4">441</strain>
    </source>
</reference>
<protein>
    <recommendedName>
        <fullName evidence="2">Protein kinase domain-containing protein</fullName>
    </recommendedName>
</protein>
<reference evidence="3 4" key="1">
    <citation type="submission" date="2014-04" db="EMBL/GenBank/DDBJ databases">
        <authorList>
            <consortium name="DOE Joint Genome Institute"/>
            <person name="Kuo A."/>
            <person name="Kohler A."/>
            <person name="Costa M.D."/>
            <person name="Nagy L.G."/>
            <person name="Floudas D."/>
            <person name="Copeland A."/>
            <person name="Barry K.W."/>
            <person name="Cichocki N."/>
            <person name="Veneault-Fourrey C."/>
            <person name="LaButti K."/>
            <person name="Lindquist E.A."/>
            <person name="Lipzen A."/>
            <person name="Lundell T."/>
            <person name="Morin E."/>
            <person name="Murat C."/>
            <person name="Sun H."/>
            <person name="Tunlid A."/>
            <person name="Henrissat B."/>
            <person name="Grigoriev I.V."/>
            <person name="Hibbett D.S."/>
            <person name="Martin F."/>
            <person name="Nordberg H.P."/>
            <person name="Cantor M.N."/>
            <person name="Hua S.X."/>
        </authorList>
    </citation>
    <scope>NUCLEOTIDE SEQUENCE [LARGE SCALE GENOMIC DNA]</scope>
    <source>
        <strain evidence="3 4">441</strain>
    </source>
</reference>
<gene>
    <name evidence="3" type="ORF">PISMIDRAFT_688329</name>
</gene>
<dbReference type="InterPro" id="IPR001245">
    <property type="entry name" value="Ser-Thr/Tyr_kinase_cat_dom"/>
</dbReference>
<dbReference type="Proteomes" id="UP000054018">
    <property type="component" value="Unassembled WGS sequence"/>
</dbReference>
<dbReference type="PANTHER" id="PTHR44329">
    <property type="entry name" value="SERINE/THREONINE-PROTEIN KINASE TNNI3K-RELATED"/>
    <property type="match status" value="1"/>
</dbReference>
<accession>A0A0C9YAT7</accession>
<keyword evidence="1" id="KW-0472">Membrane</keyword>
<dbReference type="EMBL" id="KN833966">
    <property type="protein sequence ID" value="KIK13936.1"/>
    <property type="molecule type" value="Genomic_DNA"/>
</dbReference>
<proteinExistence type="predicted"/>
<evidence type="ECO:0000259" key="2">
    <source>
        <dbReference type="PROSITE" id="PS50011"/>
    </source>
</evidence>
<organism evidence="3 4">
    <name type="scientific">Pisolithus microcarpus 441</name>
    <dbReference type="NCBI Taxonomy" id="765257"/>
    <lineage>
        <taxon>Eukaryota</taxon>
        <taxon>Fungi</taxon>
        <taxon>Dikarya</taxon>
        <taxon>Basidiomycota</taxon>
        <taxon>Agaricomycotina</taxon>
        <taxon>Agaricomycetes</taxon>
        <taxon>Agaricomycetidae</taxon>
        <taxon>Boletales</taxon>
        <taxon>Sclerodermatineae</taxon>
        <taxon>Pisolithaceae</taxon>
        <taxon>Pisolithus</taxon>
    </lineage>
</organism>
<dbReference type="Pfam" id="PF07714">
    <property type="entry name" value="PK_Tyr_Ser-Thr"/>
    <property type="match status" value="1"/>
</dbReference>
<evidence type="ECO:0000256" key="1">
    <source>
        <dbReference type="SAM" id="Phobius"/>
    </source>
</evidence>
<dbReference type="Gene3D" id="1.10.510.10">
    <property type="entry name" value="Transferase(Phosphotransferase) domain 1"/>
    <property type="match status" value="1"/>
</dbReference>
<keyword evidence="1" id="KW-0812">Transmembrane</keyword>
<dbReference type="PROSITE" id="PS00109">
    <property type="entry name" value="PROTEIN_KINASE_TYR"/>
    <property type="match status" value="1"/>
</dbReference>
<dbReference type="PIRSF" id="PIRSF000654">
    <property type="entry name" value="Integrin-linked_kinase"/>
    <property type="match status" value="1"/>
</dbReference>
<dbReference type="GO" id="GO:0004674">
    <property type="term" value="F:protein serine/threonine kinase activity"/>
    <property type="evidence" value="ECO:0007669"/>
    <property type="project" value="TreeGrafter"/>
</dbReference>
<dbReference type="InterPro" id="IPR051681">
    <property type="entry name" value="Ser/Thr_Kinases-Pseudokinases"/>
</dbReference>
<dbReference type="HOGENOM" id="CLU_000288_7_18_1"/>
<evidence type="ECO:0000313" key="3">
    <source>
        <dbReference type="EMBL" id="KIK13936.1"/>
    </source>
</evidence>